<accession>A0A922HUM5</accession>
<dbReference type="GO" id="GO:0031625">
    <property type="term" value="F:ubiquitin protein ligase binding"/>
    <property type="evidence" value="ECO:0007669"/>
    <property type="project" value="TreeGrafter"/>
</dbReference>
<dbReference type="PANTHER" id="PTHR13374:SF3">
    <property type="entry name" value="DET1 HOMOLOG"/>
    <property type="match status" value="1"/>
</dbReference>
<dbReference type="GO" id="GO:0005634">
    <property type="term" value="C:nucleus"/>
    <property type="evidence" value="ECO:0007669"/>
    <property type="project" value="TreeGrafter"/>
</dbReference>
<dbReference type="InterPro" id="IPR019138">
    <property type="entry name" value="De-etiolated_protein_1_Det1"/>
</dbReference>
<dbReference type="GO" id="GO:0016567">
    <property type="term" value="P:protein ubiquitination"/>
    <property type="evidence" value="ECO:0007669"/>
    <property type="project" value="TreeGrafter"/>
</dbReference>
<keyword evidence="2" id="KW-1185">Reference proteome</keyword>
<reference evidence="1" key="2">
    <citation type="journal article" date="2022" name="Res Sq">
        <title>Comparative Genomics Reveals Insights into the Divergent Evolution of Astigmatic Mites and Household Pest Adaptations.</title>
        <authorList>
            <person name="Xiong Q."/>
            <person name="Wan A.T.-Y."/>
            <person name="Liu X.-Y."/>
            <person name="Fung C.S.-H."/>
            <person name="Xiao X."/>
            <person name="Malainual N."/>
            <person name="Hou J."/>
            <person name="Wang L."/>
            <person name="Wang M."/>
            <person name="Yang K."/>
            <person name="Cui Y."/>
            <person name="Leung E."/>
            <person name="Nong W."/>
            <person name="Shin S.-K."/>
            <person name="Au S."/>
            <person name="Jeong K.Y."/>
            <person name="Chew F.T."/>
            <person name="Hui J."/>
            <person name="Leung T.F."/>
            <person name="Tungtrongchitr A."/>
            <person name="Zhong N."/>
            <person name="Liu Z."/>
            <person name="Tsui S."/>
        </authorList>
    </citation>
    <scope>NUCLEOTIDE SEQUENCE</scope>
    <source>
        <strain evidence="1">Derf</strain>
        <tissue evidence="1">Whole organism</tissue>
    </source>
</reference>
<comment type="caution">
    <text evidence="1">The sequence shown here is derived from an EMBL/GenBank/DDBJ whole genome shotgun (WGS) entry which is preliminary data.</text>
</comment>
<dbReference type="GO" id="GO:0031461">
    <property type="term" value="C:cullin-RING ubiquitin ligase complex"/>
    <property type="evidence" value="ECO:0007669"/>
    <property type="project" value="TreeGrafter"/>
</dbReference>
<dbReference type="EMBL" id="ASGP02000004">
    <property type="protein sequence ID" value="KAH9511325.1"/>
    <property type="molecule type" value="Genomic_DNA"/>
</dbReference>
<proteinExistence type="predicted"/>
<dbReference type="AlphaFoldDB" id="A0A922HUM5"/>
<sequence>MMMNESCDNDHTDKNGYRFLSTEFPKRKRPRYNIVHRLFDREYNLHPRFHPFVFNNKLHQNVVPNYSIESAEHPNCFLRKFTYDGRYLMAFSSDITSVELYEYQGAAAAAQLLHLIPSGDEDYLSYGDENAEIRRKIFSCFFKRHHTITAAMDGGQLSRECSLFTDDNRFLIVVSISSTSEATTSFHDRYQTNESIPSHRSTYEDYKFHIIDIDAGRVVDSIEFKTDKIQIANNHGIYLYKNIIHLYYILPNGEFIFNRKIGRFCSEEDRLLFED</sequence>
<dbReference type="PANTHER" id="PTHR13374">
    <property type="entry name" value="DET1 HOMOLOG DE-ETIOLATED-1 HOMOLOG"/>
    <property type="match status" value="1"/>
</dbReference>
<dbReference type="Proteomes" id="UP000790347">
    <property type="component" value="Unassembled WGS sequence"/>
</dbReference>
<reference evidence="1" key="1">
    <citation type="submission" date="2013-05" db="EMBL/GenBank/DDBJ databases">
        <authorList>
            <person name="Yim A.K.Y."/>
            <person name="Chan T.F."/>
            <person name="Ji K.M."/>
            <person name="Liu X.Y."/>
            <person name="Zhou J.W."/>
            <person name="Li R.Q."/>
            <person name="Yang K.Y."/>
            <person name="Li J."/>
            <person name="Li M."/>
            <person name="Law P.T.W."/>
            <person name="Wu Y.L."/>
            <person name="Cai Z.L."/>
            <person name="Qin H."/>
            <person name="Bao Y."/>
            <person name="Leung R.K.K."/>
            <person name="Ng P.K.S."/>
            <person name="Zou J."/>
            <person name="Zhong X.J."/>
            <person name="Ran P.X."/>
            <person name="Zhong N.S."/>
            <person name="Liu Z.G."/>
            <person name="Tsui S.K.W."/>
        </authorList>
    </citation>
    <scope>NUCLEOTIDE SEQUENCE</scope>
    <source>
        <strain evidence="1">Derf</strain>
        <tissue evidence="1">Whole organism</tissue>
    </source>
</reference>
<name>A0A922HUM5_DERFA</name>
<dbReference type="Pfam" id="PF09737">
    <property type="entry name" value="Det1"/>
    <property type="match status" value="1"/>
</dbReference>
<organism evidence="1 2">
    <name type="scientific">Dermatophagoides farinae</name>
    <name type="common">American house dust mite</name>
    <dbReference type="NCBI Taxonomy" id="6954"/>
    <lineage>
        <taxon>Eukaryota</taxon>
        <taxon>Metazoa</taxon>
        <taxon>Ecdysozoa</taxon>
        <taxon>Arthropoda</taxon>
        <taxon>Chelicerata</taxon>
        <taxon>Arachnida</taxon>
        <taxon>Acari</taxon>
        <taxon>Acariformes</taxon>
        <taxon>Sarcoptiformes</taxon>
        <taxon>Astigmata</taxon>
        <taxon>Psoroptidia</taxon>
        <taxon>Analgoidea</taxon>
        <taxon>Pyroglyphidae</taxon>
        <taxon>Dermatophagoidinae</taxon>
        <taxon>Dermatophagoides</taxon>
    </lineage>
</organism>
<gene>
    <name evidence="1" type="primary">DET1_3</name>
    <name evidence="1" type="ORF">DERF_009795</name>
</gene>
<evidence type="ECO:0000313" key="2">
    <source>
        <dbReference type="Proteomes" id="UP000790347"/>
    </source>
</evidence>
<dbReference type="GO" id="GO:0032436">
    <property type="term" value="P:positive regulation of proteasomal ubiquitin-dependent protein catabolic process"/>
    <property type="evidence" value="ECO:0007669"/>
    <property type="project" value="TreeGrafter"/>
</dbReference>
<evidence type="ECO:0000313" key="1">
    <source>
        <dbReference type="EMBL" id="KAH9511325.1"/>
    </source>
</evidence>
<protein>
    <submittedName>
        <fullName evidence="1">Acid phosphatase det1, variant 2</fullName>
    </submittedName>
</protein>
<dbReference type="GO" id="GO:1990756">
    <property type="term" value="F:ubiquitin-like ligase-substrate adaptor activity"/>
    <property type="evidence" value="ECO:0007669"/>
    <property type="project" value="TreeGrafter"/>
</dbReference>